<feature type="region of interest" description="Disordered" evidence="1">
    <location>
        <begin position="153"/>
        <end position="179"/>
    </location>
</feature>
<feature type="compositionally biased region" description="Basic and acidic residues" evidence="1">
    <location>
        <begin position="459"/>
        <end position="474"/>
    </location>
</feature>
<evidence type="ECO:0000313" key="2">
    <source>
        <dbReference type="EMBL" id="RMS46760.1"/>
    </source>
</evidence>
<gene>
    <name evidence="2" type="ORF">ALP65_04650</name>
</gene>
<dbReference type="EMBL" id="RBSQ01001202">
    <property type="protein sequence ID" value="RMS46760.1"/>
    <property type="molecule type" value="Genomic_DNA"/>
</dbReference>
<organism evidence="2 3">
    <name type="scientific">Pseudomonas aeruginosa</name>
    <dbReference type="NCBI Taxonomy" id="287"/>
    <lineage>
        <taxon>Bacteria</taxon>
        <taxon>Pseudomonadati</taxon>
        <taxon>Pseudomonadota</taxon>
        <taxon>Gammaproteobacteria</taxon>
        <taxon>Pseudomonadales</taxon>
        <taxon>Pseudomonadaceae</taxon>
        <taxon>Pseudomonas</taxon>
    </lineage>
</organism>
<feature type="region of interest" description="Disordered" evidence="1">
    <location>
        <begin position="427"/>
        <end position="474"/>
    </location>
</feature>
<feature type="compositionally biased region" description="Basic and acidic residues" evidence="1">
    <location>
        <begin position="160"/>
        <end position="174"/>
    </location>
</feature>
<protein>
    <submittedName>
        <fullName evidence="2">Uncharacterized protein</fullName>
    </submittedName>
</protein>
<comment type="caution">
    <text evidence="2">The sequence shown here is derived from an EMBL/GenBank/DDBJ whole genome shotgun (WGS) entry which is preliminary data.</text>
</comment>
<dbReference type="AlphaFoldDB" id="A0A3M5DAZ9"/>
<accession>A0A3M5DAZ9</accession>
<proteinExistence type="predicted"/>
<reference evidence="2 3" key="1">
    <citation type="submission" date="2018-08" db="EMBL/GenBank/DDBJ databases">
        <title>Recombination of ecologically and evolutionarily significant loci maintains genetic cohesion in the Pseudomonas syringae species complex.</title>
        <authorList>
            <person name="Dillon M."/>
            <person name="Thakur S."/>
            <person name="Almeida R.N.D."/>
            <person name="Weir B.S."/>
            <person name="Guttman D.S."/>
        </authorList>
    </citation>
    <scope>NUCLEOTIDE SEQUENCE [LARGE SCALE GENOMIC DNA]</scope>
    <source>
        <strain evidence="2 3">ICMP 7846</strain>
    </source>
</reference>
<evidence type="ECO:0000256" key="1">
    <source>
        <dbReference type="SAM" id="MobiDB-lite"/>
    </source>
</evidence>
<feature type="compositionally biased region" description="Polar residues" evidence="1">
    <location>
        <begin position="429"/>
        <end position="447"/>
    </location>
</feature>
<evidence type="ECO:0000313" key="3">
    <source>
        <dbReference type="Proteomes" id="UP000270834"/>
    </source>
</evidence>
<sequence length="474" mass="50259">MAAGEAGQALGHGVDMEDVGVGQQAFLRPLDVELQAVAMAGVDLVVGLQQRVADPRHQEAAQPGVVAQLVLLAHPVQRNHPLPAIGPLAVPFAAKGQQLALGVDQVFELVAAGEAQLVGERRIEGNLVPGADVLPWCGDFRLESQAMSFGIHPMAGPVEPRARPDVGRETEADAHGPGLARLQPDRYRDSLARAVGLRLGRRGVDPHALEVTAGLQVLVEFGDQFGVIGLAGLERHHAAQQFFLDDRVAVEAHLAEGVALAAVVDQVDVGDTGARIDAQALGAEAALEEAVARGLVLDQPLGILVDTLVQLRARFQLLARRQAEALQAGGLAEHLDIHLAQAHGLAGHYLERELRRLAVLHLAVDLRLEVAERLGRLFRLRLGIAAETLQRRLVPLAEATHIGLDIGLQGGIGGGDAHAKLALREGGRTQAQQPGQREPEQSLSQSHGADATQAGGARPDLRGRRRPPPDIRVL</sequence>
<dbReference type="Proteomes" id="UP000270834">
    <property type="component" value="Unassembled WGS sequence"/>
</dbReference>
<name>A0A3M5DAZ9_PSEAI</name>